<sequence length="193" mass="21657">MRDNTRDLDTLLARIVRTSNDILNITSTSPATTQQTITPRSFNVTLPEPPSLLSKFTDIGVPLEVGMQMDRIFHQRLSTFRAHCESMADAAYYETATSGSRLADIEEKIVAAITSIYLKKVSALVDECTALAQSRVSTRKLAGDQAKSSGFNYGYIPLLEHFFEENPFPSRADKSFLAKKSGMTYRQIHVWVW</sequence>
<dbReference type="Gene3D" id="1.10.10.60">
    <property type="entry name" value="Homeodomain-like"/>
    <property type="match status" value="1"/>
</dbReference>
<dbReference type="CDD" id="cd00086">
    <property type="entry name" value="homeodomain"/>
    <property type="match status" value="1"/>
</dbReference>
<dbReference type="InterPro" id="IPR001356">
    <property type="entry name" value="HD"/>
</dbReference>
<keyword evidence="8" id="KW-1185">Reference proteome</keyword>
<dbReference type="GO" id="GO:0006355">
    <property type="term" value="P:regulation of DNA-templated transcription"/>
    <property type="evidence" value="ECO:0007669"/>
    <property type="project" value="InterPro"/>
</dbReference>
<protein>
    <recommendedName>
        <fullName evidence="6">Homeobox domain-containing protein</fullName>
    </recommendedName>
</protein>
<dbReference type="Pfam" id="PF05920">
    <property type="entry name" value="Homeobox_KN"/>
    <property type="match status" value="1"/>
</dbReference>
<evidence type="ECO:0000256" key="5">
    <source>
        <dbReference type="PROSITE-ProRule" id="PRU00108"/>
    </source>
</evidence>
<gene>
    <name evidence="7" type="ORF">SCLCIDRAFT_1207514</name>
</gene>
<evidence type="ECO:0000259" key="6">
    <source>
        <dbReference type="PROSITE" id="PS50071"/>
    </source>
</evidence>
<dbReference type="EMBL" id="KN822005">
    <property type="protein sequence ID" value="KIM70214.1"/>
    <property type="molecule type" value="Genomic_DNA"/>
</dbReference>
<evidence type="ECO:0000256" key="1">
    <source>
        <dbReference type="ARBA" id="ARBA00005800"/>
    </source>
</evidence>
<keyword evidence="3 5" id="KW-0371">Homeobox</keyword>
<dbReference type="InterPro" id="IPR009057">
    <property type="entry name" value="Homeodomain-like_sf"/>
</dbReference>
<keyword evidence="4 5" id="KW-0539">Nucleus</keyword>
<dbReference type="STRING" id="1036808.A0A0C3EPY3"/>
<dbReference type="InterPro" id="IPR008422">
    <property type="entry name" value="KN_HD"/>
</dbReference>
<comment type="subcellular location">
    <subcellularLocation>
        <location evidence="5">Nucleus</location>
    </subcellularLocation>
</comment>
<dbReference type="AlphaFoldDB" id="A0A0C3EPY3"/>
<proteinExistence type="inferred from homology"/>
<feature type="domain" description="Homeobox" evidence="6">
    <location>
        <begin position="142"/>
        <end position="193"/>
    </location>
</feature>
<name>A0A0C3EPY3_9AGAM</name>
<dbReference type="InParanoid" id="A0A0C3EPY3"/>
<dbReference type="OrthoDB" id="6159439at2759"/>
<keyword evidence="2 5" id="KW-0238">DNA-binding</keyword>
<accession>A0A0C3EPY3</accession>
<evidence type="ECO:0000313" key="8">
    <source>
        <dbReference type="Proteomes" id="UP000053989"/>
    </source>
</evidence>
<dbReference type="PROSITE" id="PS50071">
    <property type="entry name" value="HOMEOBOX_2"/>
    <property type="match status" value="1"/>
</dbReference>
<reference evidence="8" key="2">
    <citation type="submission" date="2015-01" db="EMBL/GenBank/DDBJ databases">
        <title>Evolutionary Origins and Diversification of the Mycorrhizal Mutualists.</title>
        <authorList>
            <consortium name="DOE Joint Genome Institute"/>
            <consortium name="Mycorrhizal Genomics Consortium"/>
            <person name="Kohler A."/>
            <person name="Kuo A."/>
            <person name="Nagy L.G."/>
            <person name="Floudas D."/>
            <person name="Copeland A."/>
            <person name="Barry K.W."/>
            <person name="Cichocki N."/>
            <person name="Veneault-Fourrey C."/>
            <person name="LaButti K."/>
            <person name="Lindquist E.A."/>
            <person name="Lipzen A."/>
            <person name="Lundell T."/>
            <person name="Morin E."/>
            <person name="Murat C."/>
            <person name="Riley R."/>
            <person name="Ohm R."/>
            <person name="Sun H."/>
            <person name="Tunlid A."/>
            <person name="Henrissat B."/>
            <person name="Grigoriev I.V."/>
            <person name="Hibbett D.S."/>
            <person name="Martin F."/>
        </authorList>
    </citation>
    <scope>NUCLEOTIDE SEQUENCE [LARGE SCALE GENOMIC DNA]</scope>
    <source>
        <strain evidence="8">Foug A</strain>
    </source>
</reference>
<dbReference type="GO" id="GO:0003677">
    <property type="term" value="F:DNA binding"/>
    <property type="evidence" value="ECO:0007669"/>
    <property type="project" value="UniProtKB-UniRule"/>
</dbReference>
<comment type="similarity">
    <text evidence="1">Belongs to the TALE/M-ATYP homeobox family.</text>
</comment>
<reference evidence="7 8" key="1">
    <citation type="submission" date="2014-04" db="EMBL/GenBank/DDBJ databases">
        <authorList>
            <consortium name="DOE Joint Genome Institute"/>
            <person name="Kuo A."/>
            <person name="Kohler A."/>
            <person name="Nagy L.G."/>
            <person name="Floudas D."/>
            <person name="Copeland A."/>
            <person name="Barry K.W."/>
            <person name="Cichocki N."/>
            <person name="Veneault-Fourrey C."/>
            <person name="LaButti K."/>
            <person name="Lindquist E.A."/>
            <person name="Lipzen A."/>
            <person name="Lundell T."/>
            <person name="Morin E."/>
            <person name="Murat C."/>
            <person name="Sun H."/>
            <person name="Tunlid A."/>
            <person name="Henrissat B."/>
            <person name="Grigoriev I.V."/>
            <person name="Hibbett D.S."/>
            <person name="Martin F."/>
            <person name="Nordberg H.P."/>
            <person name="Cantor M.N."/>
            <person name="Hua S.X."/>
        </authorList>
    </citation>
    <scope>NUCLEOTIDE SEQUENCE [LARGE SCALE GENOMIC DNA]</scope>
    <source>
        <strain evidence="7 8">Foug A</strain>
    </source>
</reference>
<evidence type="ECO:0000256" key="2">
    <source>
        <dbReference type="ARBA" id="ARBA00023125"/>
    </source>
</evidence>
<dbReference type="Proteomes" id="UP000053989">
    <property type="component" value="Unassembled WGS sequence"/>
</dbReference>
<evidence type="ECO:0000256" key="4">
    <source>
        <dbReference type="ARBA" id="ARBA00023242"/>
    </source>
</evidence>
<evidence type="ECO:0000313" key="7">
    <source>
        <dbReference type="EMBL" id="KIM70214.1"/>
    </source>
</evidence>
<dbReference type="SUPFAM" id="SSF46689">
    <property type="entry name" value="Homeodomain-like"/>
    <property type="match status" value="1"/>
</dbReference>
<dbReference type="HOGENOM" id="CLU_1409567_0_0_1"/>
<dbReference type="GO" id="GO:0005634">
    <property type="term" value="C:nucleus"/>
    <property type="evidence" value="ECO:0007669"/>
    <property type="project" value="UniProtKB-SubCell"/>
</dbReference>
<organism evidence="7 8">
    <name type="scientific">Scleroderma citrinum Foug A</name>
    <dbReference type="NCBI Taxonomy" id="1036808"/>
    <lineage>
        <taxon>Eukaryota</taxon>
        <taxon>Fungi</taxon>
        <taxon>Dikarya</taxon>
        <taxon>Basidiomycota</taxon>
        <taxon>Agaricomycotina</taxon>
        <taxon>Agaricomycetes</taxon>
        <taxon>Agaricomycetidae</taxon>
        <taxon>Boletales</taxon>
        <taxon>Sclerodermatineae</taxon>
        <taxon>Sclerodermataceae</taxon>
        <taxon>Scleroderma</taxon>
    </lineage>
</organism>
<evidence type="ECO:0000256" key="3">
    <source>
        <dbReference type="ARBA" id="ARBA00023155"/>
    </source>
</evidence>